<dbReference type="Proteomes" id="UP001056120">
    <property type="component" value="Linkage Group LG26"/>
</dbReference>
<proteinExistence type="predicted"/>
<reference evidence="1 2" key="2">
    <citation type="journal article" date="2022" name="Mol. Ecol. Resour.">
        <title>The genomes of chicory, endive, great burdock and yacon provide insights into Asteraceae paleo-polyploidization history and plant inulin production.</title>
        <authorList>
            <person name="Fan W."/>
            <person name="Wang S."/>
            <person name="Wang H."/>
            <person name="Wang A."/>
            <person name="Jiang F."/>
            <person name="Liu H."/>
            <person name="Zhao H."/>
            <person name="Xu D."/>
            <person name="Zhang Y."/>
        </authorList>
    </citation>
    <scope>NUCLEOTIDE SEQUENCE [LARGE SCALE GENOMIC DNA]</scope>
    <source>
        <strain evidence="2">cv. Yunnan</strain>
        <tissue evidence="1">Leaves</tissue>
    </source>
</reference>
<organism evidence="1 2">
    <name type="scientific">Smallanthus sonchifolius</name>
    <dbReference type="NCBI Taxonomy" id="185202"/>
    <lineage>
        <taxon>Eukaryota</taxon>
        <taxon>Viridiplantae</taxon>
        <taxon>Streptophyta</taxon>
        <taxon>Embryophyta</taxon>
        <taxon>Tracheophyta</taxon>
        <taxon>Spermatophyta</taxon>
        <taxon>Magnoliopsida</taxon>
        <taxon>eudicotyledons</taxon>
        <taxon>Gunneridae</taxon>
        <taxon>Pentapetalae</taxon>
        <taxon>asterids</taxon>
        <taxon>campanulids</taxon>
        <taxon>Asterales</taxon>
        <taxon>Asteraceae</taxon>
        <taxon>Asteroideae</taxon>
        <taxon>Heliantheae alliance</taxon>
        <taxon>Millerieae</taxon>
        <taxon>Smallanthus</taxon>
    </lineage>
</organism>
<evidence type="ECO:0000313" key="2">
    <source>
        <dbReference type="Proteomes" id="UP001056120"/>
    </source>
</evidence>
<comment type="caution">
    <text evidence="1">The sequence shown here is derived from an EMBL/GenBank/DDBJ whole genome shotgun (WGS) entry which is preliminary data.</text>
</comment>
<gene>
    <name evidence="1" type="ORF">L1987_76907</name>
</gene>
<keyword evidence="2" id="KW-1185">Reference proteome</keyword>
<reference evidence="2" key="1">
    <citation type="journal article" date="2022" name="Mol. Ecol. Resour.">
        <title>The genomes of chicory, endive, great burdock and yacon provide insights into Asteraceae palaeo-polyploidization history and plant inulin production.</title>
        <authorList>
            <person name="Fan W."/>
            <person name="Wang S."/>
            <person name="Wang H."/>
            <person name="Wang A."/>
            <person name="Jiang F."/>
            <person name="Liu H."/>
            <person name="Zhao H."/>
            <person name="Xu D."/>
            <person name="Zhang Y."/>
        </authorList>
    </citation>
    <scope>NUCLEOTIDE SEQUENCE [LARGE SCALE GENOMIC DNA]</scope>
    <source>
        <strain evidence="2">cv. Yunnan</strain>
    </source>
</reference>
<name>A0ACB8Z899_9ASTR</name>
<dbReference type="EMBL" id="CM042043">
    <property type="protein sequence ID" value="KAI3693951.1"/>
    <property type="molecule type" value="Genomic_DNA"/>
</dbReference>
<accession>A0ACB8Z899</accession>
<sequence length="67" mass="7441">MLNFLPPSSMFSSSSSSLQPPHCFSYFSTVFNGCHTFKPNFTQVVLLLLVSSKGSKLRKDKQIKGIV</sequence>
<protein>
    <submittedName>
        <fullName evidence="1">Uncharacterized protein</fullName>
    </submittedName>
</protein>
<evidence type="ECO:0000313" key="1">
    <source>
        <dbReference type="EMBL" id="KAI3693951.1"/>
    </source>
</evidence>